<dbReference type="InterPro" id="IPR052943">
    <property type="entry name" value="TMTC_O-mannosyl-trnsfr"/>
</dbReference>
<dbReference type="PROSITE" id="PS50005">
    <property type="entry name" value="TPR"/>
    <property type="match status" value="5"/>
</dbReference>
<dbReference type="PROSITE" id="PS50293">
    <property type="entry name" value="TPR_REGION"/>
    <property type="match status" value="3"/>
</dbReference>
<dbReference type="AlphaFoldDB" id="A0A1J5RDG4"/>
<dbReference type="PANTHER" id="PTHR44809:SF1">
    <property type="entry name" value="PROTEIN O-MANNOSYL-TRANSFERASE TMTC1"/>
    <property type="match status" value="1"/>
</dbReference>
<gene>
    <name evidence="1" type="primary">yrrB_16</name>
    <name evidence="1" type="ORF">GALL_304560</name>
</gene>
<dbReference type="InterPro" id="IPR011990">
    <property type="entry name" value="TPR-like_helical_dom_sf"/>
</dbReference>
<dbReference type="PANTHER" id="PTHR44809">
    <property type="match status" value="1"/>
</dbReference>
<comment type="caution">
    <text evidence="1">The sequence shown here is derived from an EMBL/GenBank/DDBJ whole genome shotgun (WGS) entry which is preliminary data.</text>
</comment>
<dbReference type="Gene3D" id="3.40.50.2000">
    <property type="entry name" value="Glycogen Phosphorylase B"/>
    <property type="match status" value="1"/>
</dbReference>
<evidence type="ECO:0000313" key="1">
    <source>
        <dbReference type="EMBL" id="OIQ87683.1"/>
    </source>
</evidence>
<reference evidence="1" key="1">
    <citation type="submission" date="2016-10" db="EMBL/GenBank/DDBJ databases">
        <title>Sequence of Gallionella enrichment culture.</title>
        <authorList>
            <person name="Poehlein A."/>
            <person name="Muehling M."/>
            <person name="Daniel R."/>
        </authorList>
    </citation>
    <scope>NUCLEOTIDE SEQUENCE</scope>
</reference>
<dbReference type="Gene3D" id="1.25.40.10">
    <property type="entry name" value="Tetratricopeptide repeat domain"/>
    <property type="match status" value="4"/>
</dbReference>
<accession>A0A1J5RDG4</accession>
<dbReference type="Pfam" id="PF14559">
    <property type="entry name" value="TPR_19"/>
    <property type="match status" value="1"/>
</dbReference>
<protein>
    <submittedName>
        <fullName evidence="1">TPR repeat-containing protein YrrB</fullName>
    </submittedName>
</protein>
<proteinExistence type="predicted"/>
<sequence length="597" mass="64695">MIRLPPNASIEALFAQAVALHAAGETSGAEQLYRALMARAPGQAAIPLNLGSLLQAQGRHKEAVACFRKAVATKPGMAEAHNNLGVALQSLGREAEAAKSFRRAIALTPGMAEAHRNLGIAHSRQGQPDEALASFQKAAALRPGHVDTLIELGRTLHELRRYPEAVEIYGRALALKPDAAHILNDLGAAQDLAGDKAGAMASLRRAIALDDSSANPRNNLGKLLEAEGDLDGAEEMFRAALERAPGLAEVHGNLGNICMERRRIDEGIAHYRAAIALKADFFEAHVSLGMALLTQGQYAEGWAEWEWRWYRRAWLTPSLRFQRPLAEGERLDGKRVLLFAEQGFGDVLHFCRYALLLRERGAQVILKVYPALVRLLRSLPGGCSIIAEDDPEPPHDLRLPMMSAPFVFQSGEAPIPAPCPYLAPQAEEAAGWARRLAALPGRKVGLVWAGDPRPHDPGAHLVDRRRSLRLRQFAALAALPGLSLVSLQKGAPAAQAAASPFPLFDAMAEVGDFADTAALVANLDLVITADTSMAHVAGALGKPVWVLSRFDGCWRWGEQGPATPWYPSMRLYRQPRPGDWDEPLRRILADLQALPPA</sequence>
<dbReference type="Pfam" id="PF13432">
    <property type="entry name" value="TPR_16"/>
    <property type="match status" value="2"/>
</dbReference>
<dbReference type="InterPro" id="IPR019734">
    <property type="entry name" value="TPR_rpt"/>
</dbReference>
<dbReference type="SUPFAM" id="SSF48452">
    <property type="entry name" value="TPR-like"/>
    <property type="match status" value="2"/>
</dbReference>
<organism evidence="1">
    <name type="scientific">mine drainage metagenome</name>
    <dbReference type="NCBI Taxonomy" id="410659"/>
    <lineage>
        <taxon>unclassified sequences</taxon>
        <taxon>metagenomes</taxon>
        <taxon>ecological metagenomes</taxon>
    </lineage>
</organism>
<dbReference type="SMART" id="SM00028">
    <property type="entry name" value="TPR"/>
    <property type="match status" value="8"/>
</dbReference>
<name>A0A1J5RDG4_9ZZZZ</name>
<dbReference type="EMBL" id="MLJW01000410">
    <property type="protein sequence ID" value="OIQ87683.1"/>
    <property type="molecule type" value="Genomic_DNA"/>
</dbReference>
<dbReference type="SUPFAM" id="SSF53756">
    <property type="entry name" value="UDP-Glycosyltransferase/glycogen phosphorylase"/>
    <property type="match status" value="1"/>
</dbReference>